<sequence>MRAVVGWRNYLFKFIGVYKNPIQNVFFAFSCTCWEVGASSQNQPRFLSFNALNSSNRHNFNRPALGWKLLTREKRISPFTLNPAPALLWLMRINIGTQNSGHSSGIALRIATFEIINGIFIHT</sequence>
<proteinExistence type="predicted"/>
<evidence type="ECO:0000313" key="1">
    <source>
        <dbReference type="EMBL" id="WVX51728.1"/>
    </source>
</evidence>
<geneLocation type="plasmid" evidence="1 2">
    <name>pROLI24</name>
</geneLocation>
<dbReference type="Proteomes" id="UP001318682">
    <property type="component" value="Plasmid pROLI24"/>
</dbReference>
<dbReference type="EMBL" id="CP143427">
    <property type="protein sequence ID" value="WVX51728.1"/>
    <property type="molecule type" value="Genomic_DNA"/>
</dbReference>
<organism evidence="1 2">
    <name type="scientific">Roseobacter fucihabitans</name>
    <dbReference type="NCBI Taxonomy" id="1537242"/>
    <lineage>
        <taxon>Bacteria</taxon>
        <taxon>Pseudomonadati</taxon>
        <taxon>Pseudomonadota</taxon>
        <taxon>Alphaproteobacteria</taxon>
        <taxon>Rhodobacterales</taxon>
        <taxon>Roseobacteraceae</taxon>
        <taxon>Roseobacter</taxon>
    </lineage>
</organism>
<protein>
    <submittedName>
        <fullName evidence="1">Uncharacterized protein</fullName>
    </submittedName>
</protein>
<gene>
    <name evidence="1" type="ORF">ROLI_048300</name>
</gene>
<dbReference type="PROSITE" id="PS51257">
    <property type="entry name" value="PROKAR_LIPOPROTEIN"/>
    <property type="match status" value="1"/>
</dbReference>
<keyword evidence="1" id="KW-0614">Plasmid</keyword>
<accession>A0ABZ2C257</accession>
<name>A0ABZ2C257_9RHOB</name>
<keyword evidence="2" id="KW-1185">Reference proteome</keyword>
<evidence type="ECO:0000313" key="2">
    <source>
        <dbReference type="Proteomes" id="UP001318682"/>
    </source>
</evidence>
<reference evidence="1 2" key="1">
    <citation type="submission" date="2024-01" db="EMBL/GenBank/DDBJ databases">
        <title>Roseobacter fucihabitans sp. nov., isolated from the brown alga Fucus spiralis.</title>
        <authorList>
            <person name="Hahnke S."/>
            <person name="Berger M."/>
            <person name="Schlingloff A."/>
            <person name="Athale I."/>
            <person name="Neumann-Schaal M."/>
            <person name="Adenaya A."/>
            <person name="Poehlein A."/>
            <person name="Daniel R."/>
            <person name="Pertersen J."/>
            <person name="Brinkhoff T."/>
        </authorList>
    </citation>
    <scope>NUCLEOTIDE SEQUENCE [LARGE SCALE GENOMIC DNA]</scope>
    <source>
        <strain evidence="1 2">B14</strain>
        <plasmid evidence="1 2">pROLI24</plasmid>
    </source>
</reference>